<reference evidence="2 3" key="1">
    <citation type="submission" date="2014-04" db="EMBL/GenBank/DDBJ databases">
        <title>Evolutionary Origins and Diversification of the Mycorrhizal Mutualists.</title>
        <authorList>
            <consortium name="DOE Joint Genome Institute"/>
            <consortium name="Mycorrhizal Genomics Consortium"/>
            <person name="Kohler A."/>
            <person name="Kuo A."/>
            <person name="Nagy L.G."/>
            <person name="Floudas D."/>
            <person name="Copeland A."/>
            <person name="Barry K.W."/>
            <person name="Cichocki N."/>
            <person name="Veneault-Fourrey C."/>
            <person name="LaButti K."/>
            <person name="Lindquist E.A."/>
            <person name="Lipzen A."/>
            <person name="Lundell T."/>
            <person name="Morin E."/>
            <person name="Murat C."/>
            <person name="Riley R."/>
            <person name="Ohm R."/>
            <person name="Sun H."/>
            <person name="Tunlid A."/>
            <person name="Henrissat B."/>
            <person name="Grigoriev I.V."/>
            <person name="Hibbett D.S."/>
            <person name="Martin F."/>
        </authorList>
    </citation>
    <scope>NUCLEOTIDE SEQUENCE [LARGE SCALE GENOMIC DNA]</scope>
    <source>
        <strain evidence="2 3">FD-317 M1</strain>
    </source>
</reference>
<accession>A0A0D0C7X2</accession>
<keyword evidence="3" id="KW-1185">Reference proteome</keyword>
<dbReference type="AlphaFoldDB" id="A0A0D0C7X2"/>
<feature type="region of interest" description="Disordered" evidence="1">
    <location>
        <begin position="1"/>
        <end position="103"/>
    </location>
</feature>
<dbReference type="Proteomes" id="UP000053593">
    <property type="component" value="Unassembled WGS sequence"/>
</dbReference>
<sequence>MSAFNEADRWPNSRRRLPGSRGGEFTNFEPAESISQRRSTYTHANPTSDVARTQDTEETSHHRSSRRTNISGGTISSVGRNQTIDSDHHNSYTTRHEVGPQNNYGINNNNIHIHIHLPGSGPDSKTLTCVFSFGLFGCGDAMIMRCS</sequence>
<feature type="compositionally biased region" description="Polar residues" evidence="1">
    <location>
        <begin position="33"/>
        <end position="51"/>
    </location>
</feature>
<evidence type="ECO:0000313" key="2">
    <source>
        <dbReference type="EMBL" id="KIK58559.1"/>
    </source>
</evidence>
<organism evidence="2 3">
    <name type="scientific">Collybiopsis luxurians FD-317 M1</name>
    <dbReference type="NCBI Taxonomy" id="944289"/>
    <lineage>
        <taxon>Eukaryota</taxon>
        <taxon>Fungi</taxon>
        <taxon>Dikarya</taxon>
        <taxon>Basidiomycota</taxon>
        <taxon>Agaricomycotina</taxon>
        <taxon>Agaricomycetes</taxon>
        <taxon>Agaricomycetidae</taxon>
        <taxon>Agaricales</taxon>
        <taxon>Marasmiineae</taxon>
        <taxon>Omphalotaceae</taxon>
        <taxon>Collybiopsis</taxon>
        <taxon>Collybiopsis luxurians</taxon>
    </lineage>
</organism>
<dbReference type="HOGENOM" id="CLU_1759016_0_0_1"/>
<gene>
    <name evidence="2" type="ORF">GYMLUDRAFT_262402</name>
</gene>
<proteinExistence type="predicted"/>
<evidence type="ECO:0000256" key="1">
    <source>
        <dbReference type="SAM" id="MobiDB-lite"/>
    </source>
</evidence>
<evidence type="ECO:0000313" key="3">
    <source>
        <dbReference type="Proteomes" id="UP000053593"/>
    </source>
</evidence>
<feature type="compositionally biased region" description="Polar residues" evidence="1">
    <location>
        <begin position="67"/>
        <end position="84"/>
    </location>
</feature>
<feature type="compositionally biased region" description="Basic and acidic residues" evidence="1">
    <location>
        <begin position="1"/>
        <end position="11"/>
    </location>
</feature>
<name>A0A0D0C7X2_9AGAR</name>
<feature type="compositionally biased region" description="Basic and acidic residues" evidence="1">
    <location>
        <begin position="52"/>
        <end position="61"/>
    </location>
</feature>
<feature type="compositionally biased region" description="Basic and acidic residues" evidence="1">
    <location>
        <begin position="85"/>
        <end position="98"/>
    </location>
</feature>
<protein>
    <submittedName>
        <fullName evidence="2">Uncharacterized protein</fullName>
    </submittedName>
</protein>
<dbReference type="EMBL" id="KN834784">
    <property type="protein sequence ID" value="KIK58559.1"/>
    <property type="molecule type" value="Genomic_DNA"/>
</dbReference>